<feature type="region of interest" description="Disordered" evidence="1">
    <location>
        <begin position="1"/>
        <end position="30"/>
    </location>
</feature>
<gene>
    <name evidence="2" type="ORF">HAX54_037633</name>
</gene>
<accession>A0ABS8VLD5</accession>
<evidence type="ECO:0000313" key="3">
    <source>
        <dbReference type="Proteomes" id="UP000823775"/>
    </source>
</evidence>
<keyword evidence="3" id="KW-1185">Reference proteome</keyword>
<sequence length="151" mass="16012">MSKTPDPNSTGASGNESTRRGDLIGCIKDGPDNSNSASAIISVRLVSYPRSKPFGSRTQLRNYLINHAAHSDRTGALLHDIDAKLGDLQLASSSSSPDGGSGKVLGEELPALAKEVAQVDTLYSDKYKWMSTQIMHALHDSLGSNPTDLTS</sequence>
<dbReference type="Proteomes" id="UP000823775">
    <property type="component" value="Unassembled WGS sequence"/>
</dbReference>
<dbReference type="EMBL" id="JACEIK010005054">
    <property type="protein sequence ID" value="MCE0480614.1"/>
    <property type="molecule type" value="Genomic_DNA"/>
</dbReference>
<name>A0ABS8VLD5_DATST</name>
<comment type="caution">
    <text evidence="2">The sequence shown here is derived from an EMBL/GenBank/DDBJ whole genome shotgun (WGS) entry which is preliminary data.</text>
</comment>
<protein>
    <submittedName>
        <fullName evidence="2">Uncharacterized protein</fullName>
    </submittedName>
</protein>
<proteinExistence type="predicted"/>
<organism evidence="2 3">
    <name type="scientific">Datura stramonium</name>
    <name type="common">Jimsonweed</name>
    <name type="synonym">Common thornapple</name>
    <dbReference type="NCBI Taxonomy" id="4076"/>
    <lineage>
        <taxon>Eukaryota</taxon>
        <taxon>Viridiplantae</taxon>
        <taxon>Streptophyta</taxon>
        <taxon>Embryophyta</taxon>
        <taxon>Tracheophyta</taxon>
        <taxon>Spermatophyta</taxon>
        <taxon>Magnoliopsida</taxon>
        <taxon>eudicotyledons</taxon>
        <taxon>Gunneridae</taxon>
        <taxon>Pentapetalae</taxon>
        <taxon>asterids</taxon>
        <taxon>lamiids</taxon>
        <taxon>Solanales</taxon>
        <taxon>Solanaceae</taxon>
        <taxon>Solanoideae</taxon>
        <taxon>Datureae</taxon>
        <taxon>Datura</taxon>
    </lineage>
</organism>
<feature type="compositionally biased region" description="Polar residues" evidence="1">
    <location>
        <begin position="1"/>
        <end position="16"/>
    </location>
</feature>
<evidence type="ECO:0000256" key="1">
    <source>
        <dbReference type="SAM" id="MobiDB-lite"/>
    </source>
</evidence>
<reference evidence="2 3" key="1">
    <citation type="journal article" date="2021" name="BMC Genomics">
        <title>Datura genome reveals duplications of psychoactive alkaloid biosynthetic genes and high mutation rate following tissue culture.</title>
        <authorList>
            <person name="Rajewski A."/>
            <person name="Carter-House D."/>
            <person name="Stajich J."/>
            <person name="Litt A."/>
        </authorList>
    </citation>
    <scope>NUCLEOTIDE SEQUENCE [LARGE SCALE GENOMIC DNA]</scope>
    <source>
        <strain evidence="2">AR-01</strain>
    </source>
</reference>
<evidence type="ECO:0000313" key="2">
    <source>
        <dbReference type="EMBL" id="MCE0480614.1"/>
    </source>
</evidence>